<gene>
    <name evidence="2" type="ORF">ABXS70_16445</name>
</gene>
<dbReference type="GO" id="GO:0016747">
    <property type="term" value="F:acyltransferase activity, transferring groups other than amino-acyl groups"/>
    <property type="evidence" value="ECO:0007669"/>
    <property type="project" value="InterPro"/>
</dbReference>
<proteinExistence type="predicted"/>
<dbReference type="InterPro" id="IPR000182">
    <property type="entry name" value="GNAT_dom"/>
</dbReference>
<dbReference type="InterPro" id="IPR016181">
    <property type="entry name" value="Acyl_CoA_acyltransferase"/>
</dbReference>
<feature type="domain" description="N-acetyltransferase" evidence="1">
    <location>
        <begin position="1"/>
        <end position="159"/>
    </location>
</feature>
<dbReference type="SUPFAM" id="SSF55729">
    <property type="entry name" value="Acyl-CoA N-acyltransferases (Nat)"/>
    <property type="match status" value="1"/>
</dbReference>
<evidence type="ECO:0000313" key="2">
    <source>
        <dbReference type="EMBL" id="XCP92835.1"/>
    </source>
</evidence>
<sequence length="159" mass="18486">MHIRLLEHKDQINIEKIMSEYPLQFPTFIIDQYPVRWSKFLVPREENDAEGYYVAIGDNDETIGHAGYLYNEELGLYEIVGVVVKKGAQRQGIGAALINTILETIKKMNEKEIILYTLGHVGNEDTIQFYNNIGFELAAYERDFFRTDYHRVTFTKTLS</sequence>
<evidence type="ECO:0000259" key="1">
    <source>
        <dbReference type="PROSITE" id="PS51186"/>
    </source>
</evidence>
<accession>A0AAU8N788</accession>
<name>A0AAU8N788_9BACL</name>
<dbReference type="Pfam" id="PF00583">
    <property type="entry name" value="Acetyltransf_1"/>
    <property type="match status" value="1"/>
</dbReference>
<dbReference type="AlphaFoldDB" id="A0AAU8N788"/>
<dbReference type="PROSITE" id="PS51186">
    <property type="entry name" value="GNAT"/>
    <property type="match status" value="1"/>
</dbReference>
<reference evidence="2" key="1">
    <citation type="submission" date="2024-05" db="EMBL/GenBank/DDBJ databases">
        <title>Draft genome assemblies of 36 bacteria isolated from hibernating arctic ground squirrels.</title>
        <authorList>
            <person name="McKee H."/>
            <person name="Mullen L."/>
            <person name="Drown D.M."/>
            <person name="Duddleston K.N."/>
        </authorList>
    </citation>
    <scope>NUCLEOTIDE SEQUENCE</scope>
    <source>
        <strain evidence="2">AN1007</strain>
    </source>
</reference>
<dbReference type="Gene3D" id="3.40.630.30">
    <property type="match status" value="1"/>
</dbReference>
<organism evidence="2">
    <name type="scientific">Paenibacillus sp. AN1007</name>
    <dbReference type="NCBI Taxonomy" id="3151385"/>
    <lineage>
        <taxon>Bacteria</taxon>
        <taxon>Bacillati</taxon>
        <taxon>Bacillota</taxon>
        <taxon>Bacilli</taxon>
        <taxon>Bacillales</taxon>
        <taxon>Paenibacillaceae</taxon>
        <taxon>Paenibacillus</taxon>
    </lineage>
</organism>
<dbReference type="EMBL" id="CP159992">
    <property type="protein sequence ID" value="XCP92835.1"/>
    <property type="molecule type" value="Genomic_DNA"/>
</dbReference>
<protein>
    <submittedName>
        <fullName evidence="2">GNAT family N-acetyltransferase</fullName>
    </submittedName>
</protein>
<dbReference type="RefSeq" id="WP_366289222.1">
    <property type="nucleotide sequence ID" value="NZ_CP159992.1"/>
</dbReference>
<dbReference type="CDD" id="cd04301">
    <property type="entry name" value="NAT_SF"/>
    <property type="match status" value="1"/>
</dbReference>